<evidence type="ECO:0000259" key="3">
    <source>
        <dbReference type="PROSITE" id="PS50157"/>
    </source>
</evidence>
<feature type="region of interest" description="Disordered" evidence="2">
    <location>
        <begin position="1"/>
        <end position="27"/>
    </location>
</feature>
<evidence type="ECO:0000256" key="1">
    <source>
        <dbReference type="PROSITE-ProRule" id="PRU00042"/>
    </source>
</evidence>
<dbReference type="Proteomes" id="UP001215598">
    <property type="component" value="Unassembled WGS sequence"/>
</dbReference>
<name>A0AAD7NHQ9_9AGAR</name>
<protein>
    <recommendedName>
        <fullName evidence="3">C2H2-type domain-containing protein</fullName>
    </recommendedName>
</protein>
<sequence length="430" mass="44037">MADVAAEQEGDWDGEYEEEEEDEEDLAAEAAEVARRLEAQLWAEIKANGAPEPETTPVAAPGPPVEKPPNPKEITAVQTVRAILASLEHDSLAHSTLAASKIPEFAGDSLLDILHNMAASERIPPGVALPISRFLVSLAKSDVLFAGLRHSSAPAQTLKRKREEADEGERARKRVFIGNHPLYVEVAEAVRVVDQTLSPVQTPLGPKVIASIQPHLHRVFLFAVTAATAPGNPKTTPLQEISGLVQVLGVLSGIQITAKADPNATAAVHPCLVAGCGKVFVRAASLLAHQSSHDSSASPSKSAKAAEEGELDADVLTAVQTVVLILHPLLQPHVARALSASSAVNGSGGAATNGQATLASVIAAAQAQAQGAAAKSPAPPPVVAGAAAKSPPPPPVVAAAGPAPTPAAQADAEEDVDADGEDDGEGEAQA</sequence>
<keyword evidence="1" id="KW-0862">Zinc</keyword>
<feature type="compositionally biased region" description="Low complexity" evidence="2">
    <location>
        <begin position="49"/>
        <end position="59"/>
    </location>
</feature>
<evidence type="ECO:0000256" key="2">
    <source>
        <dbReference type="SAM" id="MobiDB-lite"/>
    </source>
</evidence>
<gene>
    <name evidence="4" type="ORF">B0H16DRAFT_556110</name>
</gene>
<dbReference type="PROSITE" id="PS00028">
    <property type="entry name" value="ZINC_FINGER_C2H2_1"/>
    <property type="match status" value="1"/>
</dbReference>
<comment type="caution">
    <text evidence="4">The sequence shown here is derived from an EMBL/GenBank/DDBJ whole genome shotgun (WGS) entry which is preliminary data.</text>
</comment>
<reference evidence="4" key="1">
    <citation type="submission" date="2023-03" db="EMBL/GenBank/DDBJ databases">
        <title>Massive genome expansion in bonnet fungi (Mycena s.s.) driven by repeated elements and novel gene families across ecological guilds.</title>
        <authorList>
            <consortium name="Lawrence Berkeley National Laboratory"/>
            <person name="Harder C.B."/>
            <person name="Miyauchi S."/>
            <person name="Viragh M."/>
            <person name="Kuo A."/>
            <person name="Thoen E."/>
            <person name="Andreopoulos B."/>
            <person name="Lu D."/>
            <person name="Skrede I."/>
            <person name="Drula E."/>
            <person name="Henrissat B."/>
            <person name="Morin E."/>
            <person name="Kohler A."/>
            <person name="Barry K."/>
            <person name="LaButti K."/>
            <person name="Morin E."/>
            <person name="Salamov A."/>
            <person name="Lipzen A."/>
            <person name="Mereny Z."/>
            <person name="Hegedus B."/>
            <person name="Baldrian P."/>
            <person name="Stursova M."/>
            <person name="Weitz H."/>
            <person name="Taylor A."/>
            <person name="Grigoriev I.V."/>
            <person name="Nagy L.G."/>
            <person name="Martin F."/>
            <person name="Kauserud H."/>
        </authorList>
    </citation>
    <scope>NUCLEOTIDE SEQUENCE</scope>
    <source>
        <strain evidence="4">CBHHK182m</strain>
    </source>
</reference>
<keyword evidence="1" id="KW-0479">Metal-binding</keyword>
<evidence type="ECO:0000313" key="5">
    <source>
        <dbReference type="Proteomes" id="UP001215598"/>
    </source>
</evidence>
<keyword evidence="1" id="KW-0863">Zinc-finger</keyword>
<feature type="compositionally biased region" description="Acidic residues" evidence="2">
    <location>
        <begin position="411"/>
        <end position="430"/>
    </location>
</feature>
<accession>A0AAD7NHQ9</accession>
<proteinExistence type="predicted"/>
<dbReference type="AlphaFoldDB" id="A0AAD7NHQ9"/>
<dbReference type="EMBL" id="JARKIB010000036">
    <property type="protein sequence ID" value="KAJ7760965.1"/>
    <property type="molecule type" value="Genomic_DNA"/>
</dbReference>
<feature type="region of interest" description="Disordered" evidence="2">
    <location>
        <begin position="45"/>
        <end position="70"/>
    </location>
</feature>
<feature type="compositionally biased region" description="Low complexity" evidence="2">
    <location>
        <begin position="397"/>
        <end position="410"/>
    </location>
</feature>
<feature type="domain" description="C2H2-type" evidence="3">
    <location>
        <begin position="269"/>
        <end position="298"/>
    </location>
</feature>
<dbReference type="InterPro" id="IPR013087">
    <property type="entry name" value="Znf_C2H2_type"/>
</dbReference>
<keyword evidence="5" id="KW-1185">Reference proteome</keyword>
<feature type="region of interest" description="Disordered" evidence="2">
    <location>
        <begin position="374"/>
        <end position="430"/>
    </location>
</feature>
<organism evidence="4 5">
    <name type="scientific">Mycena metata</name>
    <dbReference type="NCBI Taxonomy" id="1033252"/>
    <lineage>
        <taxon>Eukaryota</taxon>
        <taxon>Fungi</taxon>
        <taxon>Dikarya</taxon>
        <taxon>Basidiomycota</taxon>
        <taxon>Agaricomycotina</taxon>
        <taxon>Agaricomycetes</taxon>
        <taxon>Agaricomycetidae</taxon>
        <taxon>Agaricales</taxon>
        <taxon>Marasmiineae</taxon>
        <taxon>Mycenaceae</taxon>
        <taxon>Mycena</taxon>
    </lineage>
</organism>
<dbReference type="GO" id="GO:0008270">
    <property type="term" value="F:zinc ion binding"/>
    <property type="evidence" value="ECO:0007669"/>
    <property type="project" value="UniProtKB-KW"/>
</dbReference>
<evidence type="ECO:0000313" key="4">
    <source>
        <dbReference type="EMBL" id="KAJ7760965.1"/>
    </source>
</evidence>
<dbReference type="PROSITE" id="PS50157">
    <property type="entry name" value="ZINC_FINGER_C2H2_2"/>
    <property type="match status" value="1"/>
</dbReference>